<comment type="caution">
    <text evidence="6">Lacks conserved residue(s) required for the propagation of feature annotation.</text>
</comment>
<sequence>KFIDSPRTIEQAEYVRDAVAKAVYSRLFAWLVERVNHSLQRGGGKSGGSAISGGMARGGSSSSSAVAASSSSSSSSSDQHLRLGLLDIYGFEVFDENSFEQLCINFANEKLQQQFNQHMFKLEQAKYAEEDILWEHISFRDNDRIISALEGSPYGVFRHIDSECSCPDGSDSSLLQKICDYPQKLTGPAGGGGALSVSSLSVSGLGQGRGLPKQQQAAGEAEEEAVVSRKVNKWEKKFVVKHYAGEVAYSVEGFVEKNKDPMQDSVVNILGSSANWLLKELFASDKFASNSVAALQGGQGGAASGLSQGAGGSRRSPGRQRGQPGGGARGMVGGVGGVGAGALARQKPVSVGEAFRRQLTALVETLNRTNPLYIRCIKPNNEKMALKMDSISVLSQLRYAGMLESIRIRRAGYSVRRTFREFFQRYRWLDPAFRPSRPSEGGLVSREQVGSADLCRKILALLETKVKEAEKRSSRAHAHAHGGAAAGGGRERPGHSSSSGGHHHDGGERERSWIVTEAIARTFKALPEKPYQIGRTRVFMKEQVRDILELCLAQIQRQAQARLAARARGMIVRTRVALMKHAVVVVQGLYRMVKAKEAVRERRRVVEAQRRACRVIGGYYRLFEHAVRQRWKKETHLQEKAKLEAEKQKLAEEVESMKRAMAEAKQQKESLDHSGAASSCLDESVQTAGGKITEKDMMDPSGAPASFPVPLVSAGHAHLPLHDLHSTGTGGWRGGVTTASVGSQAADAERMLELERILEENAKLRAESLEFTKAREENAKLRAEIEEVLRLRLEGESCRLDLKRDAETKHEELVALRHEASSERARHETELAELHRRHEDAMRMQERALSEVRARHENEMANVERRVQSERERVEVERERESRRLRSDMESVERRERDSHALYEEQKTALERRLHEAEGAAMKARREAERVQEELRIAQEGATKSLNDERQRRESETSTLRAHLEASESERFGLSEQLTSLSLEKQSLQSTVAEKDKKIAELVAEQASLREKLATQTERAEAFERRVKEAEVKAQDAERGANSEGTEKRLAHQQLEFEREKAAALSEKHQALERQVREIQERSVAEREMRERELREMAERFSSQKETLERQLQELLERLKSAEASHKKERSLLIEQGETIRKQAQLEIGKRDQRLQQLESELHQEKKKLASSELVERLEKEKQQLENRHKELTEDWCQRLQLLGEEKEALKSSMKNMQMDMDEMKERHKNILAEETKRHHDALDEQRGVATRMKEEHEYKMLEVQGGRDAALTSLERARGRREDRDKFMASQLKEARERVEMLEREKAAQQAASPSPRDAAAAAVGFASPHGPNVVSFHLQQQGAMGGSGQGGFLLDRTAIDGSSSLLPQQPNQQTIVPVLNHPIPVPSYGAASPVPVPVPAAVGWIQQANCSNCAPVHGAASPPPHAFQLQQHHQHQVIQAAPARVSLPPGVSSSQSPRHVDLQYRQQISGESYTQARGGHVNANANGFSHSTALANTRRVGPSGAGAAPKDPGNLGGGGPQWSPRAGAPVGASLRQRRCDDTESLGIEGRVSPGPPAARRGEVREDIRGRLEKRDRLVPVGNRGVGG</sequence>
<evidence type="ECO:0000259" key="9">
    <source>
        <dbReference type="PROSITE" id="PS51456"/>
    </source>
</evidence>
<dbReference type="InterPro" id="IPR027417">
    <property type="entry name" value="P-loop_NTPase"/>
</dbReference>
<dbReference type="PROSITE" id="PS51456">
    <property type="entry name" value="MYOSIN_MOTOR"/>
    <property type="match status" value="1"/>
</dbReference>
<keyword evidence="1" id="KW-0547">Nucleotide-binding</keyword>
<evidence type="ECO:0000256" key="1">
    <source>
        <dbReference type="ARBA" id="ARBA00022741"/>
    </source>
</evidence>
<dbReference type="InterPro" id="IPR001609">
    <property type="entry name" value="Myosin_head_motor_dom-like"/>
</dbReference>
<evidence type="ECO:0000256" key="4">
    <source>
        <dbReference type="ARBA" id="ARBA00023175"/>
    </source>
</evidence>
<evidence type="ECO:0000256" key="2">
    <source>
        <dbReference type="ARBA" id="ARBA00022840"/>
    </source>
</evidence>
<evidence type="ECO:0000313" key="10">
    <source>
        <dbReference type="EMBL" id="CEM25203.1"/>
    </source>
</evidence>
<feature type="compositionally biased region" description="Basic and acidic residues" evidence="8">
    <location>
        <begin position="663"/>
        <end position="672"/>
    </location>
</feature>
<dbReference type="Gene3D" id="1.20.58.530">
    <property type="match status" value="1"/>
</dbReference>
<dbReference type="Gene3D" id="3.40.850.10">
    <property type="entry name" value="Kinesin motor domain"/>
    <property type="match status" value="1"/>
</dbReference>
<feature type="region of interest" description="Disordered" evidence="8">
    <location>
        <begin position="866"/>
        <end position="910"/>
    </location>
</feature>
<feature type="region of interest" description="Disordered" evidence="8">
    <location>
        <begin position="938"/>
        <end position="971"/>
    </location>
</feature>
<reference evidence="10" key="1">
    <citation type="submission" date="2014-11" db="EMBL/GenBank/DDBJ databases">
        <authorList>
            <person name="Otto D Thomas"/>
            <person name="Naeem Raeece"/>
        </authorList>
    </citation>
    <scope>NUCLEOTIDE SEQUENCE</scope>
</reference>
<name>A0A0G4G8Q2_9ALVE</name>
<feature type="coiled-coil region" evidence="7">
    <location>
        <begin position="1286"/>
        <end position="1313"/>
    </location>
</feature>
<dbReference type="InterPro" id="IPR036961">
    <property type="entry name" value="Kinesin_motor_dom_sf"/>
</dbReference>
<feature type="region of interest" description="Actin-binding" evidence="6">
    <location>
        <begin position="359"/>
        <end position="381"/>
    </location>
</feature>
<feature type="coiled-coil region" evidence="7">
    <location>
        <begin position="764"/>
        <end position="791"/>
    </location>
</feature>
<comment type="similarity">
    <text evidence="6">Belongs to the TRAFAC class myosin-kinesin ATPase superfamily. Myosin family.</text>
</comment>
<dbReference type="CDD" id="cd00124">
    <property type="entry name" value="MYSc"/>
    <property type="match status" value="1"/>
</dbReference>
<feature type="compositionally biased region" description="Basic and acidic residues" evidence="8">
    <location>
        <begin position="1561"/>
        <end position="1579"/>
    </location>
</feature>
<feature type="region of interest" description="Disordered" evidence="8">
    <location>
        <begin position="303"/>
        <end position="331"/>
    </location>
</feature>
<dbReference type="Gene3D" id="1.20.5.4820">
    <property type="match status" value="1"/>
</dbReference>
<dbReference type="PROSITE" id="PS50096">
    <property type="entry name" value="IQ"/>
    <property type="match status" value="1"/>
</dbReference>
<evidence type="ECO:0000256" key="7">
    <source>
        <dbReference type="SAM" id="Coils"/>
    </source>
</evidence>
<feature type="region of interest" description="Disordered" evidence="8">
    <location>
        <begin position="470"/>
        <end position="510"/>
    </location>
</feature>
<protein>
    <recommendedName>
        <fullName evidence="9">Myosin motor domain-containing protein</fullName>
    </recommendedName>
</protein>
<dbReference type="GO" id="GO:0007015">
    <property type="term" value="P:actin filament organization"/>
    <property type="evidence" value="ECO:0007669"/>
    <property type="project" value="TreeGrafter"/>
</dbReference>
<keyword evidence="4" id="KW-0505">Motor protein</keyword>
<keyword evidence="7" id="KW-0175">Coiled coil</keyword>
<accession>A0A0G4G8Q2</accession>
<evidence type="ECO:0000256" key="3">
    <source>
        <dbReference type="ARBA" id="ARBA00023123"/>
    </source>
</evidence>
<dbReference type="GO" id="GO:0005737">
    <property type="term" value="C:cytoplasm"/>
    <property type="evidence" value="ECO:0007669"/>
    <property type="project" value="TreeGrafter"/>
</dbReference>
<keyword evidence="5 6" id="KW-0009">Actin-binding</keyword>
<proteinExistence type="inferred from homology"/>
<gene>
    <name evidence="10" type="ORF">Cvel_20782</name>
</gene>
<dbReference type="EMBL" id="CDMZ01000989">
    <property type="protein sequence ID" value="CEM25203.1"/>
    <property type="molecule type" value="Genomic_DNA"/>
</dbReference>
<feature type="compositionally biased region" description="Basic and acidic residues" evidence="8">
    <location>
        <begin position="946"/>
        <end position="971"/>
    </location>
</feature>
<organism evidence="10">
    <name type="scientific">Chromera velia CCMP2878</name>
    <dbReference type="NCBI Taxonomy" id="1169474"/>
    <lineage>
        <taxon>Eukaryota</taxon>
        <taxon>Sar</taxon>
        <taxon>Alveolata</taxon>
        <taxon>Colpodellida</taxon>
        <taxon>Chromeraceae</taxon>
        <taxon>Chromera</taxon>
    </lineage>
</organism>
<dbReference type="SUPFAM" id="SSF52540">
    <property type="entry name" value="P-loop containing nucleoside triphosphate hydrolases"/>
    <property type="match status" value="1"/>
</dbReference>
<dbReference type="Pfam" id="PF00063">
    <property type="entry name" value="Myosin_head"/>
    <property type="match status" value="2"/>
</dbReference>
<keyword evidence="3 6" id="KW-0518">Myosin</keyword>
<feature type="compositionally biased region" description="Low complexity" evidence="8">
    <location>
        <begin position="313"/>
        <end position="322"/>
    </location>
</feature>
<dbReference type="GO" id="GO:0016459">
    <property type="term" value="C:myosin complex"/>
    <property type="evidence" value="ECO:0007669"/>
    <property type="project" value="UniProtKB-KW"/>
</dbReference>
<dbReference type="GO" id="GO:0051015">
    <property type="term" value="F:actin filament binding"/>
    <property type="evidence" value="ECO:0007669"/>
    <property type="project" value="TreeGrafter"/>
</dbReference>
<dbReference type="GO" id="GO:0005524">
    <property type="term" value="F:ATP binding"/>
    <property type="evidence" value="ECO:0007669"/>
    <property type="project" value="UniProtKB-KW"/>
</dbReference>
<feature type="non-terminal residue" evidence="10">
    <location>
        <position position="1"/>
    </location>
</feature>
<feature type="domain" description="Myosin motor" evidence="9">
    <location>
        <begin position="1"/>
        <end position="553"/>
    </location>
</feature>
<evidence type="ECO:0000256" key="5">
    <source>
        <dbReference type="ARBA" id="ARBA00023203"/>
    </source>
</evidence>
<feature type="region of interest" description="Disordered" evidence="8">
    <location>
        <begin position="1499"/>
        <end position="1589"/>
    </location>
</feature>
<dbReference type="VEuPathDB" id="CryptoDB:Cvel_20782"/>
<dbReference type="GO" id="GO:0016020">
    <property type="term" value="C:membrane"/>
    <property type="evidence" value="ECO:0007669"/>
    <property type="project" value="TreeGrafter"/>
</dbReference>
<evidence type="ECO:0000256" key="8">
    <source>
        <dbReference type="SAM" id="MobiDB-lite"/>
    </source>
</evidence>
<keyword evidence="2" id="KW-0067">ATP-binding</keyword>
<dbReference type="GO" id="GO:0000146">
    <property type="term" value="F:microfilament motor activity"/>
    <property type="evidence" value="ECO:0007669"/>
    <property type="project" value="TreeGrafter"/>
</dbReference>
<feature type="coiled-coil region" evidence="7">
    <location>
        <begin position="985"/>
        <end position="1234"/>
    </location>
</feature>
<dbReference type="PANTHER" id="PTHR13140">
    <property type="entry name" value="MYOSIN"/>
    <property type="match status" value="1"/>
</dbReference>
<dbReference type="PANTHER" id="PTHR13140:SF706">
    <property type="entry name" value="DILUTE CLASS UNCONVENTIONAL MYOSIN, ISOFORM C"/>
    <property type="match status" value="1"/>
</dbReference>
<evidence type="ECO:0000256" key="6">
    <source>
        <dbReference type="PROSITE-ProRule" id="PRU00782"/>
    </source>
</evidence>
<dbReference type="SMART" id="SM00242">
    <property type="entry name" value="MYSc"/>
    <property type="match status" value="1"/>
</dbReference>
<feature type="region of interest" description="Disordered" evidence="8">
    <location>
        <begin position="663"/>
        <end position="684"/>
    </location>
</feature>
<feature type="compositionally biased region" description="Gly residues" evidence="8">
    <location>
        <begin position="303"/>
        <end position="312"/>
    </location>
</feature>
<dbReference type="Gene3D" id="1.20.120.720">
    <property type="entry name" value="Myosin VI head, motor domain, U50 subdomain"/>
    <property type="match status" value="1"/>
</dbReference>